<dbReference type="PRINTS" id="PR00237">
    <property type="entry name" value="GPCRRHODOPSN"/>
</dbReference>
<keyword evidence="4 11" id="KW-0812">Transmembrane</keyword>
<dbReference type="SUPFAM" id="SSF81321">
    <property type="entry name" value="Family A G protein-coupled receptor-like"/>
    <property type="match status" value="2"/>
</dbReference>
<feature type="domain" description="G-protein coupled receptors family 1 profile" evidence="13">
    <location>
        <begin position="9"/>
        <end position="135"/>
    </location>
</feature>
<dbReference type="GO" id="GO:0005886">
    <property type="term" value="C:plasma membrane"/>
    <property type="evidence" value="ECO:0007669"/>
    <property type="project" value="UniProtKB-SubCell"/>
</dbReference>
<dbReference type="InterPro" id="IPR050402">
    <property type="entry name" value="OR51/52/56-like"/>
</dbReference>
<dbReference type="PROSITE" id="PS00237">
    <property type="entry name" value="G_PROTEIN_RECEP_F1_1"/>
    <property type="match status" value="1"/>
</dbReference>
<dbReference type="Pfam" id="PF13853">
    <property type="entry name" value="7tm_4"/>
    <property type="match status" value="2"/>
</dbReference>
<gene>
    <name evidence="14" type="primary">Or51h1_0</name>
    <name evidence="14" type="ORF">FOF47_R11908</name>
</gene>
<keyword evidence="6 12" id="KW-1133">Transmembrane helix</keyword>
<evidence type="ECO:0000256" key="6">
    <source>
        <dbReference type="ARBA" id="ARBA00022989"/>
    </source>
</evidence>
<protein>
    <recommendedName>
        <fullName evidence="12">Olfactory receptor</fullName>
    </recommendedName>
</protein>
<feature type="transmembrane region" description="Helical" evidence="12">
    <location>
        <begin position="28"/>
        <end position="55"/>
    </location>
</feature>
<feature type="domain" description="G-protein coupled receptors family 1 profile" evidence="13">
    <location>
        <begin position="184"/>
        <end position="388"/>
    </location>
</feature>
<proteinExistence type="inferred from homology"/>
<evidence type="ECO:0000256" key="2">
    <source>
        <dbReference type="ARBA" id="ARBA00004141"/>
    </source>
</evidence>
<feature type="non-terminal residue" evidence="14">
    <location>
        <position position="1"/>
    </location>
</feature>
<dbReference type="GO" id="GO:0004930">
    <property type="term" value="F:G protein-coupled receptor activity"/>
    <property type="evidence" value="ECO:0007669"/>
    <property type="project" value="UniProtKB-KW"/>
</dbReference>
<evidence type="ECO:0000256" key="8">
    <source>
        <dbReference type="ARBA" id="ARBA00023136"/>
    </source>
</evidence>
<dbReference type="PRINTS" id="PR00245">
    <property type="entry name" value="OLFACTORYR"/>
</dbReference>
<keyword evidence="3 12" id="KW-0716">Sensory transduction</keyword>
<keyword evidence="5 12" id="KW-0552">Olfaction</keyword>
<keyword evidence="8 12" id="KW-0472">Membrane</keyword>
<keyword evidence="7 11" id="KW-0297">G-protein coupled receptor</keyword>
<evidence type="ECO:0000256" key="12">
    <source>
        <dbReference type="RuleBase" id="RU363047"/>
    </source>
</evidence>
<dbReference type="PANTHER" id="PTHR26450:SF399">
    <property type="entry name" value="OLFACTORY RECEPTOR"/>
    <property type="match status" value="1"/>
</dbReference>
<name>A0A6G1A8Y1_CROCR</name>
<comment type="subcellular location">
    <subcellularLocation>
        <location evidence="12">Cell membrane</location>
        <topology evidence="12">Multi-pass membrane protein</topology>
    </subcellularLocation>
    <subcellularLocation>
        <location evidence="2">Membrane</location>
        <topology evidence="2">Multi-pass membrane protein</topology>
    </subcellularLocation>
</comment>
<feature type="transmembrane region" description="Helical" evidence="12">
    <location>
        <begin position="275"/>
        <end position="293"/>
    </location>
</feature>
<feature type="transmembrane region" description="Helical" evidence="12">
    <location>
        <begin position="168"/>
        <end position="191"/>
    </location>
</feature>
<evidence type="ECO:0000256" key="11">
    <source>
        <dbReference type="RuleBase" id="RU000688"/>
    </source>
</evidence>
<evidence type="ECO:0000259" key="13">
    <source>
        <dbReference type="PROSITE" id="PS50262"/>
    </source>
</evidence>
<dbReference type="GO" id="GO:0071396">
    <property type="term" value="P:cellular response to lipid"/>
    <property type="evidence" value="ECO:0007669"/>
    <property type="project" value="UniProtKB-ARBA"/>
</dbReference>
<feature type="transmembrane region" description="Helical" evidence="12">
    <location>
        <begin position="354"/>
        <end position="373"/>
    </location>
</feature>
<dbReference type="PROSITE" id="PS50262">
    <property type="entry name" value="G_PROTEIN_RECEP_F1_2"/>
    <property type="match status" value="2"/>
</dbReference>
<feature type="non-terminal residue" evidence="14">
    <location>
        <position position="388"/>
    </location>
</feature>
<dbReference type="InterPro" id="IPR017452">
    <property type="entry name" value="GPCR_Rhodpsn_7TM"/>
</dbReference>
<comment type="function">
    <text evidence="1">Putative odorant or sperm cell receptor.</text>
</comment>
<feature type="transmembrane region" description="Helical" evidence="12">
    <location>
        <begin position="245"/>
        <end position="263"/>
    </location>
</feature>
<keyword evidence="15" id="KW-1185">Reference proteome</keyword>
<dbReference type="PANTHER" id="PTHR26450">
    <property type="entry name" value="OLFACTORY RECEPTOR 56B1-RELATED"/>
    <property type="match status" value="1"/>
</dbReference>
<dbReference type="AlphaFoldDB" id="A0A6G1A8Y1"/>
<accession>A0A6G1A8Y1</accession>
<evidence type="ECO:0000256" key="10">
    <source>
        <dbReference type="ARBA" id="ARBA00023224"/>
    </source>
</evidence>
<evidence type="ECO:0000256" key="9">
    <source>
        <dbReference type="ARBA" id="ARBA00023170"/>
    </source>
</evidence>
<evidence type="ECO:0000256" key="7">
    <source>
        <dbReference type="ARBA" id="ARBA00023040"/>
    </source>
</evidence>
<keyword evidence="9 11" id="KW-0675">Receptor</keyword>
<dbReference type="Gene3D" id="1.20.1070.10">
    <property type="entry name" value="Rhodopsin 7-helix transmembrane proteins"/>
    <property type="match status" value="2"/>
</dbReference>
<evidence type="ECO:0000256" key="3">
    <source>
        <dbReference type="ARBA" id="ARBA00022606"/>
    </source>
</evidence>
<evidence type="ECO:0000256" key="5">
    <source>
        <dbReference type="ARBA" id="ARBA00022725"/>
    </source>
</evidence>
<dbReference type="EMBL" id="VOAJ01006381">
    <property type="protein sequence ID" value="KAF0872034.1"/>
    <property type="molecule type" value="Genomic_DNA"/>
</dbReference>
<keyword evidence="12" id="KW-1003">Cell membrane</keyword>
<feature type="transmembrane region" description="Helical" evidence="12">
    <location>
        <begin position="67"/>
        <end position="88"/>
    </location>
</feature>
<evidence type="ECO:0000313" key="14">
    <source>
        <dbReference type="EMBL" id="KAF0872034.1"/>
    </source>
</evidence>
<comment type="similarity">
    <text evidence="11">Belongs to the G-protein coupled receptor 1 family.</text>
</comment>
<evidence type="ECO:0000313" key="15">
    <source>
        <dbReference type="Proteomes" id="UP000475037"/>
    </source>
</evidence>
<dbReference type="InterPro" id="IPR000725">
    <property type="entry name" value="Olfact_rcpt"/>
</dbReference>
<keyword evidence="10 11" id="KW-0807">Transducer</keyword>
<evidence type="ECO:0000256" key="1">
    <source>
        <dbReference type="ARBA" id="ARBA00003929"/>
    </source>
</evidence>
<organism evidence="14 15">
    <name type="scientific">Crocuta crocuta</name>
    <name type="common">Spotted hyena</name>
    <dbReference type="NCBI Taxonomy" id="9678"/>
    <lineage>
        <taxon>Eukaryota</taxon>
        <taxon>Metazoa</taxon>
        <taxon>Chordata</taxon>
        <taxon>Craniata</taxon>
        <taxon>Vertebrata</taxon>
        <taxon>Euteleostomi</taxon>
        <taxon>Mammalia</taxon>
        <taxon>Eutheria</taxon>
        <taxon>Laurasiatheria</taxon>
        <taxon>Carnivora</taxon>
        <taxon>Feliformia</taxon>
        <taxon>Hyaenidae</taxon>
        <taxon>Crocuta</taxon>
    </lineage>
</organism>
<dbReference type="GO" id="GO:0004984">
    <property type="term" value="F:olfactory receptor activity"/>
    <property type="evidence" value="ECO:0007669"/>
    <property type="project" value="InterPro"/>
</dbReference>
<dbReference type="FunFam" id="1.20.1070.10:FF:000002">
    <property type="entry name" value="Olfactory receptor"/>
    <property type="match status" value="1"/>
</dbReference>
<dbReference type="InterPro" id="IPR000276">
    <property type="entry name" value="GPCR_Rhodpsn"/>
</dbReference>
<sequence length="388" mass="43410">AIYIIALFGNGVIISTIKSETSLHIPMYYFLCMLTLADMGLTLCTLPSMLGIFWFNYKSIAFDSCLVQMYFIHTFSAIESGVLVAMAFDRVVAIWNPLRYGTIVTNGMVCRTGAVILTRAVCVLLDLMSYFLFVLSDLHSTTSPFNQTIHNHQTFTLTGIPGMPEKDFWMALPLCLLYSTTFLGNVIILVAIKVEQSLHEPMYYFLAMLAATDLSLSLSSMPTMLSVHLFDWYSVTLDVCITQMFFIHTFGGVESGVLVAMAFDRFVAIRFPLHYVTILTHGVVIKIGATVLLRSVSAVLPVPFLIKRLPFCHSNVLSHAYCLHQDAMRLACADTRISNFLGMFLQLYLTGTDLLFILFSYILILRTVLSIVAPKKQQKALSTCVCHI</sequence>
<comment type="caution">
    <text evidence="14">The sequence shown here is derived from an EMBL/GenBank/DDBJ whole genome shotgun (WGS) entry which is preliminary data.</text>
</comment>
<feature type="transmembrane region" description="Helical" evidence="12">
    <location>
        <begin position="203"/>
        <end position="225"/>
    </location>
</feature>
<reference evidence="14 15" key="1">
    <citation type="submission" date="2019-11" db="EMBL/GenBank/DDBJ databases">
        <authorList>
            <person name="Yang C."/>
            <person name="Li F."/>
        </authorList>
    </citation>
    <scope>NUCLEOTIDE SEQUENCE [LARGE SCALE GENOMIC DNA]</scope>
    <source>
        <strain evidence="14">KB4526</strain>
        <tissue evidence="14">Muscle</tissue>
    </source>
</reference>
<dbReference type="Proteomes" id="UP000475037">
    <property type="component" value="Unassembled WGS sequence"/>
</dbReference>
<feature type="transmembrane region" description="Helical" evidence="12">
    <location>
        <begin position="109"/>
        <end position="133"/>
    </location>
</feature>
<evidence type="ECO:0000256" key="4">
    <source>
        <dbReference type="ARBA" id="ARBA00022692"/>
    </source>
</evidence>